<dbReference type="AlphaFoldDB" id="A0AAV4N7V2"/>
<dbReference type="Proteomes" id="UP001054945">
    <property type="component" value="Unassembled WGS sequence"/>
</dbReference>
<accession>A0AAV4N7V2</accession>
<protein>
    <submittedName>
        <fullName evidence="1">Uncharacterized protein</fullName>
    </submittedName>
</protein>
<keyword evidence="2" id="KW-1185">Reference proteome</keyword>
<feature type="non-terminal residue" evidence="1">
    <location>
        <position position="1"/>
    </location>
</feature>
<dbReference type="EMBL" id="BPLR01020503">
    <property type="protein sequence ID" value="GIX79499.1"/>
    <property type="molecule type" value="Genomic_DNA"/>
</dbReference>
<comment type="caution">
    <text evidence="1">The sequence shown here is derived from an EMBL/GenBank/DDBJ whole genome shotgun (WGS) entry which is preliminary data.</text>
</comment>
<name>A0AAV4N7V2_CAEEX</name>
<reference evidence="1 2" key="1">
    <citation type="submission" date="2021-06" db="EMBL/GenBank/DDBJ databases">
        <title>Caerostris extrusa draft genome.</title>
        <authorList>
            <person name="Kono N."/>
            <person name="Arakawa K."/>
        </authorList>
    </citation>
    <scope>NUCLEOTIDE SEQUENCE [LARGE SCALE GENOMIC DNA]</scope>
</reference>
<organism evidence="1 2">
    <name type="scientific">Caerostris extrusa</name>
    <name type="common">Bark spider</name>
    <name type="synonym">Caerostris bankana</name>
    <dbReference type="NCBI Taxonomy" id="172846"/>
    <lineage>
        <taxon>Eukaryota</taxon>
        <taxon>Metazoa</taxon>
        <taxon>Ecdysozoa</taxon>
        <taxon>Arthropoda</taxon>
        <taxon>Chelicerata</taxon>
        <taxon>Arachnida</taxon>
        <taxon>Araneae</taxon>
        <taxon>Araneomorphae</taxon>
        <taxon>Entelegynae</taxon>
        <taxon>Araneoidea</taxon>
        <taxon>Araneidae</taxon>
        <taxon>Caerostris</taxon>
    </lineage>
</organism>
<evidence type="ECO:0000313" key="2">
    <source>
        <dbReference type="Proteomes" id="UP001054945"/>
    </source>
</evidence>
<sequence length="50" mass="5418">DSNLKSVQNLRLKAGHLNLATSALPEIWKSGKRASGEIKTHGFIFGLELA</sequence>
<gene>
    <name evidence="1" type="ORF">CEXT_815521</name>
</gene>
<proteinExistence type="predicted"/>
<evidence type="ECO:0000313" key="1">
    <source>
        <dbReference type="EMBL" id="GIX79499.1"/>
    </source>
</evidence>